<evidence type="ECO:0000313" key="2">
    <source>
        <dbReference type="Proteomes" id="UP001231649"/>
    </source>
</evidence>
<dbReference type="EMBL" id="CM056785">
    <property type="protein sequence ID" value="KAJ8728169.1"/>
    <property type="molecule type" value="Genomic_DNA"/>
</dbReference>
<reference evidence="1" key="1">
    <citation type="submission" date="2023-03" db="EMBL/GenBank/DDBJ databases">
        <title>Chromosome-level genomes of two armyworms, Mythimna separata and Mythimna loreyi, provide insights into the biosynthesis and reception of sex pheromones.</title>
        <authorList>
            <person name="Zhao H."/>
        </authorList>
    </citation>
    <scope>NUCLEOTIDE SEQUENCE</scope>
    <source>
        <strain evidence="1">BeijingLab</strain>
    </source>
</reference>
<organism evidence="1 2">
    <name type="scientific">Mythimna loreyi</name>
    <dbReference type="NCBI Taxonomy" id="667449"/>
    <lineage>
        <taxon>Eukaryota</taxon>
        <taxon>Metazoa</taxon>
        <taxon>Ecdysozoa</taxon>
        <taxon>Arthropoda</taxon>
        <taxon>Hexapoda</taxon>
        <taxon>Insecta</taxon>
        <taxon>Pterygota</taxon>
        <taxon>Neoptera</taxon>
        <taxon>Endopterygota</taxon>
        <taxon>Lepidoptera</taxon>
        <taxon>Glossata</taxon>
        <taxon>Ditrysia</taxon>
        <taxon>Noctuoidea</taxon>
        <taxon>Noctuidae</taxon>
        <taxon>Noctuinae</taxon>
        <taxon>Hadenini</taxon>
        <taxon>Mythimna</taxon>
    </lineage>
</organism>
<name>A0ACC2QXY6_9NEOP</name>
<protein>
    <submittedName>
        <fullName evidence="1">Uncharacterized protein</fullName>
    </submittedName>
</protein>
<accession>A0ACC2QXY6</accession>
<sequence>MVNLQKAHTILKNFTSVKGVFFLVICVFMFLPLGSYLNDVSSQFRSENRKLMMNKWHATALERFFGTRMGWTFSNLGRILFNREEIPNPNPNANRSFVILVWKHWNWLKRRHVFSFKKTKGGENENDNILEGCSVKNCIFSGNDSLIDTADAVIIHLQKGLIPQVEKRNRKQRWIFLNDESPRNAFSLAKKKPTLDSLYNVFNWSMTYRSDADVPVPYGRVIGLEKPVYTEYKSLQDIAAIVPYWGRKNKRKVAAVLMSNCGVTARNEFLKKLRKYVNVDIYGGCADKKELKNSCPGHFKRDCDVVTEYVFYLVLENTSCFQYVTEKVFNHAYSKGAIPVIFGPTLEDVEGLLPPGSYLHADADTNIEMLAKNINTIAKNSELILAMHMWRNHFAITNQHGCPGHFRKDCDLVEEYIFYLVLENTSCFQYLTEKGFYHAYSKGAIPIIFGPTFEDADTLLPPNSYLYADEDTNIEYLAKDINAIAKSNELILALHMWRNHFEVVNEHGFFGVESYHWCRVCEALNYNNAKEKIYDKELLDSFLDPAKTCYDKKTIHY</sequence>
<comment type="caution">
    <text evidence="1">The sequence shown here is derived from an EMBL/GenBank/DDBJ whole genome shotgun (WGS) entry which is preliminary data.</text>
</comment>
<gene>
    <name evidence="1" type="ORF">PYW08_016554</name>
</gene>
<proteinExistence type="predicted"/>
<evidence type="ECO:0000313" key="1">
    <source>
        <dbReference type="EMBL" id="KAJ8728169.1"/>
    </source>
</evidence>
<keyword evidence="2" id="KW-1185">Reference proteome</keyword>
<dbReference type="Proteomes" id="UP001231649">
    <property type="component" value="Chromosome 9"/>
</dbReference>